<comment type="caution">
    <text evidence="1">The sequence shown here is derived from an EMBL/GenBank/DDBJ whole genome shotgun (WGS) entry which is preliminary data.</text>
</comment>
<dbReference type="EMBL" id="JANPWB010000011">
    <property type="protein sequence ID" value="KAJ1122079.1"/>
    <property type="molecule type" value="Genomic_DNA"/>
</dbReference>
<proteinExistence type="predicted"/>
<organism evidence="1 2">
    <name type="scientific">Pleurodeles waltl</name>
    <name type="common">Iberian ribbed newt</name>
    <dbReference type="NCBI Taxonomy" id="8319"/>
    <lineage>
        <taxon>Eukaryota</taxon>
        <taxon>Metazoa</taxon>
        <taxon>Chordata</taxon>
        <taxon>Craniata</taxon>
        <taxon>Vertebrata</taxon>
        <taxon>Euteleostomi</taxon>
        <taxon>Amphibia</taxon>
        <taxon>Batrachia</taxon>
        <taxon>Caudata</taxon>
        <taxon>Salamandroidea</taxon>
        <taxon>Salamandridae</taxon>
        <taxon>Pleurodelinae</taxon>
        <taxon>Pleurodeles</taxon>
    </lineage>
</organism>
<name>A0AAV7P4L6_PLEWA</name>
<sequence length="134" mass="14427">MGPRSCRRRIDPLAGRFRGPATVFSRPGERRGHLVRPERACAFLALMHPAVRCFRLLLGAGGTNISLGGFFPPAAGAVGGRLGPRPLRRPRARISVTLCPAGWRACGELPPRMLGPHSGGPGVFGPTLETDWRR</sequence>
<protein>
    <submittedName>
        <fullName evidence="1">Uncharacterized protein</fullName>
    </submittedName>
</protein>
<dbReference type="AlphaFoldDB" id="A0AAV7P4L6"/>
<keyword evidence="2" id="KW-1185">Reference proteome</keyword>
<gene>
    <name evidence="1" type="ORF">NDU88_000583</name>
</gene>
<dbReference type="Proteomes" id="UP001066276">
    <property type="component" value="Chromosome 7"/>
</dbReference>
<evidence type="ECO:0000313" key="1">
    <source>
        <dbReference type="EMBL" id="KAJ1122079.1"/>
    </source>
</evidence>
<evidence type="ECO:0000313" key="2">
    <source>
        <dbReference type="Proteomes" id="UP001066276"/>
    </source>
</evidence>
<reference evidence="1" key="1">
    <citation type="journal article" date="2022" name="bioRxiv">
        <title>Sequencing and chromosome-scale assembly of the giantPleurodeles waltlgenome.</title>
        <authorList>
            <person name="Brown T."/>
            <person name="Elewa A."/>
            <person name="Iarovenko S."/>
            <person name="Subramanian E."/>
            <person name="Araus A.J."/>
            <person name="Petzold A."/>
            <person name="Susuki M."/>
            <person name="Suzuki K.-i.T."/>
            <person name="Hayashi T."/>
            <person name="Toyoda A."/>
            <person name="Oliveira C."/>
            <person name="Osipova E."/>
            <person name="Leigh N.D."/>
            <person name="Simon A."/>
            <person name="Yun M.H."/>
        </authorList>
    </citation>
    <scope>NUCLEOTIDE SEQUENCE</scope>
    <source>
        <strain evidence="1">20211129_DDA</strain>
        <tissue evidence="1">Liver</tissue>
    </source>
</reference>
<accession>A0AAV7P4L6</accession>